<name>A0A8S5LXF5_9CAUD</name>
<dbReference type="EMBL" id="BK014762">
    <property type="protein sequence ID" value="DAD74602.1"/>
    <property type="molecule type" value="Genomic_DNA"/>
</dbReference>
<accession>A0A8S5LXF5</accession>
<protein>
    <submittedName>
        <fullName evidence="1">Uncharacterized protein</fullName>
    </submittedName>
</protein>
<evidence type="ECO:0000313" key="1">
    <source>
        <dbReference type="EMBL" id="DAD74602.1"/>
    </source>
</evidence>
<reference evidence="1" key="1">
    <citation type="journal article" date="2021" name="Proc. Natl. Acad. Sci. U.S.A.">
        <title>A Catalog of Tens of Thousands of Viruses from Human Metagenomes Reveals Hidden Associations with Chronic Diseases.</title>
        <authorList>
            <person name="Tisza M.J."/>
            <person name="Buck C.B."/>
        </authorList>
    </citation>
    <scope>NUCLEOTIDE SEQUENCE</scope>
    <source>
        <strain evidence="1">CtZgq1</strain>
    </source>
</reference>
<organism evidence="1">
    <name type="scientific">Myoviridae sp. ctZgq1</name>
    <dbReference type="NCBI Taxonomy" id="2826666"/>
    <lineage>
        <taxon>Viruses</taxon>
        <taxon>Duplodnaviria</taxon>
        <taxon>Heunggongvirae</taxon>
        <taxon>Uroviricota</taxon>
        <taxon>Caudoviricetes</taxon>
    </lineage>
</organism>
<sequence>MYSLIFIHDFMKIYSTPILSKIKYFRLSISKIF</sequence>
<proteinExistence type="predicted"/>